<organism evidence="1 2">
    <name type="scientific">Dimorphilus gyrociliatus</name>
    <dbReference type="NCBI Taxonomy" id="2664684"/>
    <lineage>
        <taxon>Eukaryota</taxon>
        <taxon>Metazoa</taxon>
        <taxon>Spiralia</taxon>
        <taxon>Lophotrochozoa</taxon>
        <taxon>Annelida</taxon>
        <taxon>Polychaeta</taxon>
        <taxon>Polychaeta incertae sedis</taxon>
        <taxon>Dinophilidae</taxon>
        <taxon>Dimorphilus</taxon>
    </lineage>
</organism>
<protein>
    <submittedName>
        <fullName evidence="1">DgyrCDS3940</fullName>
    </submittedName>
</protein>
<proteinExistence type="predicted"/>
<dbReference type="Proteomes" id="UP000549394">
    <property type="component" value="Unassembled WGS sequence"/>
</dbReference>
<keyword evidence="2" id="KW-1185">Reference proteome</keyword>
<dbReference type="EMBL" id="CAJFCJ010000005">
    <property type="protein sequence ID" value="CAD5114906.1"/>
    <property type="molecule type" value="Genomic_DNA"/>
</dbReference>
<evidence type="ECO:0000313" key="1">
    <source>
        <dbReference type="EMBL" id="CAD5114906.1"/>
    </source>
</evidence>
<gene>
    <name evidence="1" type="ORF">DGYR_LOCUS3707</name>
</gene>
<evidence type="ECO:0000313" key="2">
    <source>
        <dbReference type="Proteomes" id="UP000549394"/>
    </source>
</evidence>
<reference evidence="1 2" key="1">
    <citation type="submission" date="2020-08" db="EMBL/GenBank/DDBJ databases">
        <authorList>
            <person name="Hejnol A."/>
        </authorList>
    </citation>
    <scope>NUCLEOTIDE SEQUENCE [LARGE SCALE GENOMIC DNA]</scope>
</reference>
<sequence length="110" mass="12799">MYSTQPLQRTDVPWRDPNNWMGSSELEKPRAIELDRMINEIIRVIKVYGVLYFGTEETLNNLVDVKILQSGENNIHEYLKDDIDLRLTYQSESTDREVSVEMGNSPGIHE</sequence>
<accession>A0A7I8VF52</accession>
<name>A0A7I8VF52_9ANNE</name>
<comment type="caution">
    <text evidence="1">The sequence shown here is derived from an EMBL/GenBank/DDBJ whole genome shotgun (WGS) entry which is preliminary data.</text>
</comment>
<dbReference type="AlphaFoldDB" id="A0A7I8VF52"/>